<dbReference type="Proteomes" id="UP000826513">
    <property type="component" value="Chromosome 1"/>
</dbReference>
<evidence type="ECO:0000313" key="2">
    <source>
        <dbReference type="EMBL" id="QCI97378.1"/>
    </source>
</evidence>
<reference evidence="2 4" key="1">
    <citation type="submission" date="2019-04" db="EMBL/GenBank/DDBJ databases">
        <title>Complete genome sequence of Agrobacterium larrymoorei CFBP5473.</title>
        <authorList>
            <person name="Haryono M."/>
            <person name="Chou L."/>
            <person name="Lin Y.-C."/>
            <person name="Lai E.-M."/>
            <person name="Kuo C.-H."/>
        </authorList>
    </citation>
    <scope>NUCLEOTIDE SEQUENCE [LARGE SCALE GENOMIC DNA]</scope>
    <source>
        <strain evidence="2 4">CFBP5473</strain>
    </source>
</reference>
<dbReference type="EMBL" id="CP039691">
    <property type="protein sequence ID" value="QCI97378.1"/>
    <property type="molecule type" value="Genomic_DNA"/>
</dbReference>
<keyword evidence="1" id="KW-0472">Membrane</keyword>
<feature type="transmembrane region" description="Helical" evidence="1">
    <location>
        <begin position="35"/>
        <end position="58"/>
    </location>
</feature>
<keyword evidence="1" id="KW-1133">Transmembrane helix</keyword>
<accession>A0A4D7DMR1</accession>
<dbReference type="RefSeq" id="WP_027674328.1">
    <property type="nucleotide sequence ID" value="NZ_CP039691.1"/>
</dbReference>
<keyword evidence="5" id="KW-1185">Reference proteome</keyword>
<name>A0A4D7DMR1_9HYPH</name>
<dbReference type="AlphaFoldDB" id="A0A4D7DMR1"/>
<organism evidence="2 4">
    <name type="scientific">Agrobacterium larrymoorei</name>
    <dbReference type="NCBI Taxonomy" id="160699"/>
    <lineage>
        <taxon>Bacteria</taxon>
        <taxon>Pseudomonadati</taxon>
        <taxon>Pseudomonadota</taxon>
        <taxon>Alphaproteobacteria</taxon>
        <taxon>Hyphomicrobiales</taxon>
        <taxon>Rhizobiaceae</taxon>
        <taxon>Rhizobium/Agrobacterium group</taxon>
        <taxon>Agrobacterium</taxon>
    </lineage>
</organism>
<evidence type="ECO:0000256" key="1">
    <source>
        <dbReference type="SAM" id="Phobius"/>
    </source>
</evidence>
<dbReference type="EMBL" id="CP072167">
    <property type="protein sequence ID" value="QYA07186.1"/>
    <property type="molecule type" value="Genomic_DNA"/>
</dbReference>
<protein>
    <submittedName>
        <fullName evidence="2">Uncharacterized protein</fullName>
    </submittedName>
</protein>
<sequence>MMQQVSSLITVFMVVSIFSARFVSAEANEGNWIMAIGTFLIAPLLFFFVFHTVLYLVVRMMRGREGVASYTNTKINCLSALVTILATMAAV</sequence>
<proteinExistence type="predicted"/>
<dbReference type="KEGG" id="alf:CFBP5473_05240"/>
<reference evidence="3 5" key="2">
    <citation type="submission" date="2021-03" db="EMBL/GenBank/DDBJ databases">
        <title>Rapid diversification of plasmids in a genus of pathogenic and nitrogen fixing bacteria.</title>
        <authorList>
            <person name="Weisberg A.J."/>
            <person name="Miller M."/>
            <person name="Ream W."/>
            <person name="Grunwald N.J."/>
            <person name="Chang J.H."/>
        </authorList>
    </citation>
    <scope>NUCLEOTIDE SEQUENCE [LARGE SCALE GENOMIC DNA]</scope>
    <source>
        <strain evidence="3 5">AF3.44</strain>
    </source>
</reference>
<evidence type="ECO:0000313" key="3">
    <source>
        <dbReference type="EMBL" id="QYA07186.1"/>
    </source>
</evidence>
<gene>
    <name evidence="2" type="ORF">CFBP5473_05240</name>
    <name evidence="3" type="ORF">J5285_00165</name>
</gene>
<evidence type="ECO:0000313" key="4">
    <source>
        <dbReference type="Proteomes" id="UP000298545"/>
    </source>
</evidence>
<dbReference type="Proteomes" id="UP000298545">
    <property type="component" value="Chromosome circular"/>
</dbReference>
<dbReference type="OrthoDB" id="8304830at2"/>
<keyword evidence="1" id="KW-0812">Transmembrane</keyword>
<evidence type="ECO:0000313" key="5">
    <source>
        <dbReference type="Proteomes" id="UP000826513"/>
    </source>
</evidence>